<dbReference type="Proteomes" id="UP000008963">
    <property type="component" value="Chromosome"/>
</dbReference>
<gene>
    <name evidence="1" type="ordered locus">BMS_2161</name>
</gene>
<organism evidence="1 2">
    <name type="scientific">Halobacteriovorax marinus (strain ATCC BAA-682 / DSM 15412 / SJ)</name>
    <name type="common">Bacteriovorax marinus</name>
    <dbReference type="NCBI Taxonomy" id="862908"/>
    <lineage>
        <taxon>Bacteria</taxon>
        <taxon>Pseudomonadati</taxon>
        <taxon>Bdellovibrionota</taxon>
        <taxon>Bacteriovoracia</taxon>
        <taxon>Bacteriovoracales</taxon>
        <taxon>Halobacteriovoraceae</taxon>
        <taxon>Halobacteriovorax</taxon>
    </lineage>
</organism>
<dbReference type="EMBL" id="FQ312005">
    <property type="protein sequence ID" value="CBW26967.1"/>
    <property type="molecule type" value="Genomic_DNA"/>
</dbReference>
<dbReference type="RefSeq" id="WP_014244745.1">
    <property type="nucleotide sequence ID" value="NC_016620.1"/>
</dbReference>
<dbReference type="AlphaFoldDB" id="E1X3N8"/>
<accession>E1X3N8</accession>
<name>E1X3N8_HALMS</name>
<dbReference type="HOGENOM" id="CLU_1159802_0_0_7"/>
<evidence type="ECO:0000313" key="2">
    <source>
        <dbReference type="Proteomes" id="UP000008963"/>
    </source>
</evidence>
<evidence type="ECO:0000313" key="1">
    <source>
        <dbReference type="EMBL" id="CBW26967.1"/>
    </source>
</evidence>
<dbReference type="OrthoDB" id="5291384at2"/>
<keyword evidence="2" id="KW-1185">Reference proteome</keyword>
<proteinExistence type="predicted"/>
<reference evidence="2" key="1">
    <citation type="journal article" date="2013" name="ISME J.">
        <title>A small predatory core genome in the divergent marine Bacteriovorax marinus SJ and the terrestrial Bdellovibrio bacteriovorus.</title>
        <authorList>
            <person name="Crossman L.C."/>
            <person name="Chen H."/>
            <person name="Cerdeno-Tarraga A.M."/>
            <person name="Brooks K."/>
            <person name="Quail M.A."/>
            <person name="Pineiro S.A."/>
            <person name="Hobley L."/>
            <person name="Sockett R.E."/>
            <person name="Bentley S.D."/>
            <person name="Parkhill J."/>
            <person name="Williams H.N."/>
            <person name="Stine O.C."/>
        </authorList>
    </citation>
    <scope>NUCLEOTIDE SEQUENCE [LARGE SCALE GENOMIC DNA]</scope>
    <source>
        <strain evidence="2">ATCC BAA-682 / DSM 15412 / SJ</strain>
    </source>
</reference>
<dbReference type="STRING" id="862908.BMS_2161"/>
<protein>
    <submittedName>
        <fullName evidence="1">Uncharacterized protein</fullName>
    </submittedName>
</protein>
<dbReference type="PATRIC" id="fig|862908.3.peg.2055"/>
<sequence length="239" mass="27623">MFKILFIFLFSVFAEEVKFLPYMAEHENLGCPSNSQCSKKIGLIRHQWINIAKSNSPNKLKRMNNFINSYGALIPVWGRESSQANKELILWDSSCKNHNNEKLESMKLIEVYSKNINSLKDQKDIFIPNALRLNKKKPTTRKVIRGDAPVLIDGDDFLYIKESEGFYYGLRLKSNGEIRVEETPKVTNYPSEIKCSDEHTKALLSMSPVKNLYQGSYCKIIWNRKSKSYETLAFGWSCD</sequence>
<dbReference type="KEGG" id="bmx:BMS_2161"/>